<evidence type="ECO:0000256" key="2">
    <source>
        <dbReference type="ARBA" id="ARBA00023125"/>
    </source>
</evidence>
<proteinExistence type="predicted"/>
<dbReference type="InterPro" id="IPR014476">
    <property type="entry name" value="AHL15-29"/>
</dbReference>
<feature type="domain" description="PPC" evidence="5">
    <location>
        <begin position="49"/>
        <end position="193"/>
    </location>
</feature>
<keyword evidence="2" id="KW-0238">DNA-binding</keyword>
<gene>
    <name evidence="6" type="ORF">D0Y65_053086</name>
</gene>
<keyword evidence="7" id="KW-1185">Reference proteome</keyword>
<dbReference type="PANTHER" id="PTHR31100:SF63">
    <property type="entry name" value="AT-HOOK MOTIF NUCLEAR-LOCALIZED PROTEIN"/>
    <property type="match status" value="1"/>
</dbReference>
<evidence type="ECO:0000259" key="5">
    <source>
        <dbReference type="PROSITE" id="PS51742"/>
    </source>
</evidence>
<evidence type="ECO:0000256" key="4">
    <source>
        <dbReference type="ARBA" id="ARBA00023242"/>
    </source>
</evidence>
<dbReference type="InterPro" id="IPR005175">
    <property type="entry name" value="PPC_dom"/>
</dbReference>
<keyword evidence="3" id="KW-0804">Transcription</keyword>
<evidence type="ECO:0000256" key="1">
    <source>
        <dbReference type="ARBA" id="ARBA00023015"/>
    </source>
</evidence>
<dbReference type="SUPFAM" id="SSF117856">
    <property type="entry name" value="AF0104/ALDC/Ptd012-like"/>
    <property type="match status" value="1"/>
</dbReference>
<dbReference type="GO" id="GO:0003700">
    <property type="term" value="F:DNA-binding transcription factor activity"/>
    <property type="evidence" value="ECO:0007669"/>
    <property type="project" value="TreeGrafter"/>
</dbReference>
<accession>A0A445F0J9</accession>
<evidence type="ECO:0000256" key="3">
    <source>
        <dbReference type="ARBA" id="ARBA00023163"/>
    </source>
</evidence>
<protein>
    <submittedName>
        <fullName evidence="6">AT-hook motif nuclear-localized protein 17</fullName>
    </submittedName>
</protein>
<keyword evidence="1" id="KW-0805">Transcription regulation</keyword>
<evidence type="ECO:0000313" key="7">
    <source>
        <dbReference type="Proteomes" id="UP000289340"/>
    </source>
</evidence>
<dbReference type="Gene3D" id="3.30.1330.80">
    <property type="entry name" value="Hypothetical protein, similar to alpha- acetolactate decarboxylase, domain 2"/>
    <property type="match status" value="1"/>
</dbReference>
<reference evidence="6 7" key="1">
    <citation type="submission" date="2018-09" db="EMBL/GenBank/DDBJ databases">
        <title>A high-quality reference genome of wild soybean provides a powerful tool to mine soybean genomes.</title>
        <authorList>
            <person name="Xie M."/>
            <person name="Chung C.Y.L."/>
            <person name="Li M.-W."/>
            <person name="Wong F.-L."/>
            <person name="Chan T.-F."/>
            <person name="Lam H.-M."/>
        </authorList>
    </citation>
    <scope>NUCLEOTIDE SEQUENCE [LARGE SCALE GENOMIC DNA]</scope>
    <source>
        <strain evidence="7">cv. W05</strain>
        <tissue evidence="6">Hypocotyl of etiolated seedlings</tissue>
    </source>
</reference>
<keyword evidence="4" id="KW-0539">Nucleus</keyword>
<dbReference type="GO" id="GO:0005634">
    <property type="term" value="C:nucleus"/>
    <property type="evidence" value="ECO:0007669"/>
    <property type="project" value="TreeGrafter"/>
</dbReference>
<dbReference type="CDD" id="cd11378">
    <property type="entry name" value="DUF296"/>
    <property type="match status" value="1"/>
</dbReference>
<dbReference type="AlphaFoldDB" id="A0A445F0J9"/>
<dbReference type="GO" id="GO:0003680">
    <property type="term" value="F:minor groove of adenine-thymine-rich DNA binding"/>
    <property type="evidence" value="ECO:0007669"/>
    <property type="project" value="InterPro"/>
</dbReference>
<dbReference type="Gramene" id="XM_028364785.1">
    <property type="protein sequence ID" value="XP_028220586.1"/>
    <property type="gene ID" value="LOC114402275"/>
</dbReference>
<dbReference type="PANTHER" id="PTHR31100">
    <property type="entry name" value="AT-HOOK MOTIF NUCLEAR-LOCALIZED PROTEIN 15"/>
    <property type="match status" value="1"/>
</dbReference>
<dbReference type="EMBL" id="QZWG01000020">
    <property type="protein sequence ID" value="RZB42354.1"/>
    <property type="molecule type" value="Genomic_DNA"/>
</dbReference>
<comment type="caution">
    <text evidence="6">The sequence shown here is derived from an EMBL/GenBank/DDBJ whole genome shotgun (WGS) entry which is preliminary data.</text>
</comment>
<dbReference type="Pfam" id="PF03479">
    <property type="entry name" value="PCC"/>
    <property type="match status" value="1"/>
</dbReference>
<name>A0A445F0J9_GLYSO</name>
<organism evidence="6 7">
    <name type="scientific">Glycine soja</name>
    <name type="common">Wild soybean</name>
    <dbReference type="NCBI Taxonomy" id="3848"/>
    <lineage>
        <taxon>Eukaryota</taxon>
        <taxon>Viridiplantae</taxon>
        <taxon>Streptophyta</taxon>
        <taxon>Embryophyta</taxon>
        <taxon>Tracheophyta</taxon>
        <taxon>Spermatophyta</taxon>
        <taxon>Magnoliopsida</taxon>
        <taxon>eudicotyledons</taxon>
        <taxon>Gunneridae</taxon>
        <taxon>Pentapetalae</taxon>
        <taxon>rosids</taxon>
        <taxon>fabids</taxon>
        <taxon>Fabales</taxon>
        <taxon>Fabaceae</taxon>
        <taxon>Papilionoideae</taxon>
        <taxon>50 kb inversion clade</taxon>
        <taxon>NPAAA clade</taxon>
        <taxon>indigoferoid/millettioid clade</taxon>
        <taxon>Phaseoleae</taxon>
        <taxon>Glycine</taxon>
        <taxon>Glycine subgen. Soja</taxon>
    </lineage>
</organism>
<evidence type="ECO:0000313" key="6">
    <source>
        <dbReference type="EMBL" id="RZB42354.1"/>
    </source>
</evidence>
<sequence>MVEPRTIAPLSSIVHHHYLASPPAKKKVGRPLGSKNKPKLSHVISQANVQVQKPIYIEVPNNLDVIEAMVQFAHHHKVSITVLSASGTIASVTLNYTDSYASTFTLYGPFSLISLTGTYINNTAISSSSSSCNLDHPCCFRISFSTISGQSIIGFVRGKLVAANGVIVMATIVNNLEVHKDVINNNSKEWDDDNNNPNTYI</sequence>
<dbReference type="Proteomes" id="UP000289340">
    <property type="component" value="Chromosome 20"/>
</dbReference>
<dbReference type="PROSITE" id="PS51742">
    <property type="entry name" value="PPC"/>
    <property type="match status" value="1"/>
</dbReference>
<dbReference type="FunFam" id="3.30.1330.80:FF:000015">
    <property type="entry name" value="AT-hook motif nuclear-localized protein 17"/>
    <property type="match status" value="1"/>
</dbReference>